<feature type="domain" description="Bacterial sugar transferase" evidence="3">
    <location>
        <begin position="7"/>
        <end position="180"/>
    </location>
</feature>
<dbReference type="InterPro" id="IPR003362">
    <property type="entry name" value="Bact_transf"/>
</dbReference>
<dbReference type="Proteomes" id="UP000294613">
    <property type="component" value="Unassembled WGS sequence"/>
</dbReference>
<evidence type="ECO:0000313" key="5">
    <source>
        <dbReference type="EMBL" id="TCS69663.1"/>
    </source>
</evidence>
<feature type="transmembrane region" description="Helical" evidence="2">
    <location>
        <begin position="12"/>
        <end position="33"/>
    </location>
</feature>
<proteinExistence type="inferred from homology"/>
<sequence length="220" mass="25747">MYKLFIKRLLDIVLSGIAIIVLSPIYLIIAIVVRVQMGSPILFSQDRIGKDEKIFKLYKFRSMTNETDENGELLPEKERLTKFGIALRSTSLDELPELFMIFKGDMSIVGPRPQPSFYLPYYTEKERKGHKVKGGLIPPDCLSKEIQCDWETQLEIEAYYAENLSFIMDVKVILCTFVILYKRMKSNYGEDDRPMLHDYRRETVDEKTLKEWEKKGVEIK</sequence>
<keyword evidence="5" id="KW-0808">Transferase</keyword>
<evidence type="ECO:0000313" key="4">
    <source>
        <dbReference type="EMBL" id="GBU05921.1"/>
    </source>
</evidence>
<name>A0A4R3JU90_9FIRM</name>
<evidence type="ECO:0000256" key="2">
    <source>
        <dbReference type="SAM" id="Phobius"/>
    </source>
</evidence>
<dbReference type="AlphaFoldDB" id="A0A4R3JU90"/>
<dbReference type="EMBL" id="SLZV01000003">
    <property type="protein sequence ID" value="TCS69663.1"/>
    <property type="molecule type" value="Genomic_DNA"/>
</dbReference>
<protein>
    <submittedName>
        <fullName evidence="5">Lipopolysaccharide/colanic/teichoic acid biosynthesis glycosyltransferase</fullName>
    </submittedName>
    <submittedName>
        <fullName evidence="4">UDP-galactose phosphate transferase</fullName>
    </submittedName>
</protein>
<dbReference type="Proteomes" id="UP000702954">
    <property type="component" value="Unassembled WGS sequence"/>
</dbReference>
<gene>
    <name evidence="5" type="ORF">EDD74_103113</name>
    <name evidence="4" type="ORF">FAEUMB_24620</name>
</gene>
<dbReference type="EMBL" id="BHEO01000008">
    <property type="protein sequence ID" value="GBU05921.1"/>
    <property type="molecule type" value="Genomic_DNA"/>
</dbReference>
<dbReference type="Pfam" id="PF02397">
    <property type="entry name" value="Bac_transf"/>
    <property type="match status" value="1"/>
</dbReference>
<comment type="similarity">
    <text evidence="1">Belongs to the bacterial sugar transferase family.</text>
</comment>
<reference evidence="5 6" key="2">
    <citation type="submission" date="2019-03" db="EMBL/GenBank/DDBJ databases">
        <title>Genomic Encyclopedia of Type Strains, Phase IV (KMG-IV): sequencing the most valuable type-strain genomes for metagenomic binning, comparative biology and taxonomic classification.</title>
        <authorList>
            <person name="Goeker M."/>
        </authorList>
    </citation>
    <scope>NUCLEOTIDE SEQUENCE [LARGE SCALE GENOMIC DNA]</scope>
    <source>
        <strain evidence="5 6">DSM 103426</strain>
    </source>
</reference>
<evidence type="ECO:0000313" key="7">
    <source>
        <dbReference type="Proteomes" id="UP000702954"/>
    </source>
</evidence>
<evidence type="ECO:0000256" key="1">
    <source>
        <dbReference type="ARBA" id="ARBA00006464"/>
    </source>
</evidence>
<keyword evidence="7" id="KW-1185">Reference proteome</keyword>
<dbReference type="RefSeq" id="WP_116442091.1">
    <property type="nucleotide sequence ID" value="NZ_BHEO01000008.1"/>
</dbReference>
<keyword evidence="2" id="KW-0812">Transmembrane</keyword>
<evidence type="ECO:0000313" key="6">
    <source>
        <dbReference type="Proteomes" id="UP000294613"/>
    </source>
</evidence>
<dbReference type="PANTHER" id="PTHR30576:SF8">
    <property type="entry name" value="UNDECAPRENYL-PHOSPHATE GALACTOSE PHOSPHOTRANSFERASE"/>
    <property type="match status" value="1"/>
</dbReference>
<dbReference type="GO" id="GO:0016780">
    <property type="term" value="F:phosphotransferase activity, for other substituted phosphate groups"/>
    <property type="evidence" value="ECO:0007669"/>
    <property type="project" value="TreeGrafter"/>
</dbReference>
<comment type="caution">
    <text evidence="5">The sequence shown here is derived from an EMBL/GenBank/DDBJ whole genome shotgun (WGS) entry which is preliminary data.</text>
</comment>
<evidence type="ECO:0000259" key="3">
    <source>
        <dbReference type="Pfam" id="PF02397"/>
    </source>
</evidence>
<dbReference type="PANTHER" id="PTHR30576">
    <property type="entry name" value="COLANIC BIOSYNTHESIS UDP-GLUCOSE LIPID CARRIER TRANSFERASE"/>
    <property type="match status" value="1"/>
</dbReference>
<reference evidence="4 7" key="1">
    <citation type="journal article" date="2018" name="Int. J. Syst. Evol. Microbiol.">
        <title>Draft Genome Sequence of Faecalimonas umbilicata JCM 30896T, an Acetate-Producing Bacterium Isolated from Human Feces.</title>
        <authorList>
            <person name="Sakamoto M."/>
            <person name="Ikeyama N."/>
            <person name="Yuki M."/>
            <person name="Ohkuma M."/>
        </authorList>
    </citation>
    <scope>NUCLEOTIDE SEQUENCE [LARGE SCALE GENOMIC DNA]</scope>
    <source>
        <strain evidence="4 7">EGH7</strain>
    </source>
</reference>
<keyword evidence="2" id="KW-0472">Membrane</keyword>
<accession>A0A4R3JU90</accession>
<organism evidence="5 6">
    <name type="scientific">Faecalimonas umbilicata</name>
    <dbReference type="NCBI Taxonomy" id="1912855"/>
    <lineage>
        <taxon>Bacteria</taxon>
        <taxon>Bacillati</taxon>
        <taxon>Bacillota</taxon>
        <taxon>Clostridia</taxon>
        <taxon>Lachnospirales</taxon>
        <taxon>Lachnospiraceae</taxon>
        <taxon>Faecalimonas</taxon>
    </lineage>
</organism>
<keyword evidence="2" id="KW-1133">Transmembrane helix</keyword>